<evidence type="ECO:0000313" key="3">
    <source>
        <dbReference type="Proteomes" id="UP000182015"/>
    </source>
</evidence>
<dbReference type="GO" id="GO:0005886">
    <property type="term" value="C:plasma membrane"/>
    <property type="evidence" value="ECO:0007669"/>
    <property type="project" value="UniProtKB-UniRule"/>
</dbReference>
<keyword evidence="1" id="KW-1003">Cell membrane</keyword>
<dbReference type="Pfam" id="PF04914">
    <property type="entry name" value="DltD"/>
    <property type="match status" value="1"/>
</dbReference>
<dbReference type="InterPro" id="IPR006998">
    <property type="entry name" value="DltD"/>
</dbReference>
<name>A0A1L8MN83_9STRE</name>
<dbReference type="GO" id="GO:0070395">
    <property type="term" value="P:lipoteichoic acid biosynthetic process"/>
    <property type="evidence" value="ECO:0007669"/>
    <property type="project" value="UniProtKB-UniRule"/>
</dbReference>
<comment type="pathway">
    <text evidence="1">Cell wall biogenesis; lipoteichoic acid biosynthesis.</text>
</comment>
<dbReference type="AlphaFoldDB" id="A0A1L8MN83"/>
<keyword evidence="3" id="KW-1185">Reference proteome</keyword>
<dbReference type="UniPathway" id="UPA00556"/>
<comment type="caution">
    <text evidence="2">The sequence shown here is derived from an EMBL/GenBank/DDBJ whole genome shotgun (WGS) entry which is preliminary data.</text>
</comment>
<comment type="similarity">
    <text evidence="1">Belongs to the DltD family.</text>
</comment>
<dbReference type="OrthoDB" id="1700484at2"/>
<organism evidence="2 3">
    <name type="scientific">Streptococcus bovimastitidis</name>
    <dbReference type="NCBI Taxonomy" id="1856638"/>
    <lineage>
        <taxon>Bacteria</taxon>
        <taxon>Bacillati</taxon>
        <taxon>Bacillota</taxon>
        <taxon>Bacilli</taxon>
        <taxon>Lactobacillales</taxon>
        <taxon>Streptococcaceae</taxon>
        <taxon>Streptococcus</taxon>
    </lineage>
</organism>
<dbReference type="PIRSF" id="PIRSF021438">
    <property type="entry name" value="DltD"/>
    <property type="match status" value="1"/>
</dbReference>
<dbReference type="InterPro" id="IPR023896">
    <property type="entry name" value="LTA_DltD"/>
</dbReference>
<evidence type="ECO:0000256" key="1">
    <source>
        <dbReference type="PIRNR" id="PIRNR021438"/>
    </source>
</evidence>
<dbReference type="STRING" id="1856638.A9Q68_01435"/>
<evidence type="ECO:0000313" key="2">
    <source>
        <dbReference type="EMBL" id="OJF72234.1"/>
    </source>
</evidence>
<sequence>MLKKLAYVLGPVTLALILVAATIFAFPNHLKNDYLAEKKTAVTISIASFKNSLIKKQALEDSKHRFVPFFGSSEWSRMDSMHPSVIAEKYNRSYRPFLIGNRGSQSLIHYYGMQQIKGNLKNKKAVFVISPQWFTPQGTDSGAVQTYLSKTQIFEFLLHAKQDKESQFAAKRMLTMNPGVSKARLLEKVASGNVLSSWDKQVLKLQYHIALHEESMFRFLATSDNFENRIIPRVNGLPKKFSYNRLEELAIKRGEVATSNNPFGIKNSFYRKRIGSSIRKYKSIQRNNVYINSPEYNDFQLVLSEFAKENTDVLFIIPPVNQQWAKYTGLNQEKYLRAVSKIKYQLKSQGFDNIADFSNNGGEAYFMEDTIHIGWNGWLAVDKVVQPFLEFEHNSYNYKINPEFYSDRWATLDYVTGKEFKNPVIKVTP</sequence>
<keyword evidence="1" id="KW-0472">Membrane</keyword>
<dbReference type="RefSeq" id="WP_071792888.1">
    <property type="nucleotide sequence ID" value="NZ_LZDD01000001.1"/>
</dbReference>
<gene>
    <name evidence="2" type="ORF">A9Q68_01435</name>
</gene>
<dbReference type="NCBIfam" id="TIGR04092">
    <property type="entry name" value="LTA_DltD"/>
    <property type="match status" value="1"/>
</dbReference>
<protein>
    <recommendedName>
        <fullName evidence="1">Protein DltD</fullName>
    </recommendedName>
</protein>
<reference evidence="3" key="1">
    <citation type="submission" date="2016-06" db="EMBL/GenBank/DDBJ databases">
        <authorList>
            <person name="de Vries S.P.W."/>
            <person name="Hadjirin N.F."/>
            <person name="Lay E.M."/>
            <person name="Zadoks R.N."/>
            <person name="Peacock S.J."/>
            <person name="Parkhill J."/>
            <person name="Grant A.J."/>
            <person name="Mcdougall S."/>
            <person name="Holmes M.A."/>
        </authorList>
    </citation>
    <scope>NUCLEOTIDE SEQUENCE [LARGE SCALE GENOMIC DNA]</scope>
    <source>
        <strain evidence="3">NZ1587</strain>
    </source>
</reference>
<dbReference type="PANTHER" id="PTHR40039">
    <property type="entry name" value="PROTEIN DLTD"/>
    <property type="match status" value="1"/>
</dbReference>
<dbReference type="PANTHER" id="PTHR40039:SF1">
    <property type="entry name" value="PROTEIN DLTD"/>
    <property type="match status" value="1"/>
</dbReference>
<accession>A0A1L8MN83</accession>
<dbReference type="EMBL" id="LZDD01000001">
    <property type="protein sequence ID" value="OJF72234.1"/>
    <property type="molecule type" value="Genomic_DNA"/>
</dbReference>
<dbReference type="Proteomes" id="UP000182015">
    <property type="component" value="Unassembled WGS sequence"/>
</dbReference>
<proteinExistence type="inferred from homology"/>